<dbReference type="EMBL" id="JASPKY010000030">
    <property type="protein sequence ID" value="KAK9747484.1"/>
    <property type="molecule type" value="Genomic_DNA"/>
</dbReference>
<sequence length="284" mass="32472">MSSVCRTRSNEYLSSLGDLWHFYAIEFVRIDLGSKFKRSARVTTVGDEIVKVGKDHNHVGDAVQVEAAKIYDSIRTSVKTTNDTPQNIISEVTLGCSQAAAPKPPRIDTMKRSIRRIRQQQMSEDAPVPLVYALLPNRTKEIYEHLLRQLKILQPVLSPRTIAVDFEKPMITALRNEFPYARLRGCFFHFTQCILRVISSKGLKQRYETDVEFALKLRMLPAVAFSKGLKQRYETDVEFALKLRMLPAVAFVPTESVVVVFKTHCENEIFPPEAQEVVDYFEDT</sequence>
<name>A0AAW1MPX9_POPJA</name>
<dbReference type="Pfam" id="PF10551">
    <property type="entry name" value="MULE"/>
    <property type="match status" value="1"/>
</dbReference>
<dbReference type="AlphaFoldDB" id="A0AAW1MPX9"/>
<feature type="domain" description="MULE transposase" evidence="1">
    <location>
        <begin position="127"/>
        <end position="192"/>
    </location>
</feature>
<evidence type="ECO:0000313" key="3">
    <source>
        <dbReference type="Proteomes" id="UP001458880"/>
    </source>
</evidence>
<evidence type="ECO:0000313" key="2">
    <source>
        <dbReference type="EMBL" id="KAK9747484.1"/>
    </source>
</evidence>
<evidence type="ECO:0000259" key="1">
    <source>
        <dbReference type="Pfam" id="PF10551"/>
    </source>
</evidence>
<keyword evidence="3" id="KW-1185">Reference proteome</keyword>
<reference evidence="2 3" key="1">
    <citation type="journal article" date="2024" name="BMC Genomics">
        <title>De novo assembly and annotation of Popillia japonica's genome with initial clues to its potential as an invasive pest.</title>
        <authorList>
            <person name="Cucini C."/>
            <person name="Boschi S."/>
            <person name="Funari R."/>
            <person name="Cardaioli E."/>
            <person name="Iannotti N."/>
            <person name="Marturano G."/>
            <person name="Paoli F."/>
            <person name="Bruttini M."/>
            <person name="Carapelli A."/>
            <person name="Frati F."/>
            <person name="Nardi F."/>
        </authorList>
    </citation>
    <scope>NUCLEOTIDE SEQUENCE [LARGE SCALE GENOMIC DNA]</scope>
    <source>
        <strain evidence="2">DMR45628</strain>
    </source>
</reference>
<accession>A0AAW1MPX9</accession>
<protein>
    <submittedName>
        <fullName evidence="2">MULE transposase domain</fullName>
    </submittedName>
</protein>
<proteinExistence type="predicted"/>
<comment type="caution">
    <text evidence="2">The sequence shown here is derived from an EMBL/GenBank/DDBJ whole genome shotgun (WGS) entry which is preliminary data.</text>
</comment>
<dbReference type="InterPro" id="IPR018289">
    <property type="entry name" value="MULE_transposase_dom"/>
</dbReference>
<dbReference type="Proteomes" id="UP001458880">
    <property type="component" value="Unassembled WGS sequence"/>
</dbReference>
<organism evidence="2 3">
    <name type="scientific">Popillia japonica</name>
    <name type="common">Japanese beetle</name>
    <dbReference type="NCBI Taxonomy" id="7064"/>
    <lineage>
        <taxon>Eukaryota</taxon>
        <taxon>Metazoa</taxon>
        <taxon>Ecdysozoa</taxon>
        <taxon>Arthropoda</taxon>
        <taxon>Hexapoda</taxon>
        <taxon>Insecta</taxon>
        <taxon>Pterygota</taxon>
        <taxon>Neoptera</taxon>
        <taxon>Endopterygota</taxon>
        <taxon>Coleoptera</taxon>
        <taxon>Polyphaga</taxon>
        <taxon>Scarabaeiformia</taxon>
        <taxon>Scarabaeidae</taxon>
        <taxon>Rutelinae</taxon>
        <taxon>Popillia</taxon>
    </lineage>
</organism>
<gene>
    <name evidence="2" type="ORF">QE152_g5223</name>
</gene>